<protein>
    <submittedName>
        <fullName evidence="2">Uncharacterized protein</fullName>
    </submittedName>
</protein>
<organism evidence="2 3">
    <name type="scientific">Streptomyces violaceusniger (strain Tu 4113)</name>
    <dbReference type="NCBI Taxonomy" id="653045"/>
    <lineage>
        <taxon>Bacteria</taxon>
        <taxon>Bacillati</taxon>
        <taxon>Actinomycetota</taxon>
        <taxon>Actinomycetes</taxon>
        <taxon>Kitasatosporales</taxon>
        <taxon>Streptomycetaceae</taxon>
        <taxon>Streptomyces</taxon>
        <taxon>Streptomyces violaceusniger group</taxon>
    </lineage>
</organism>
<dbReference type="HOGENOM" id="CLU_1365599_0_0_11"/>
<keyword evidence="3" id="KW-1185">Reference proteome</keyword>
<dbReference type="EMBL" id="CP002994">
    <property type="protein sequence ID" value="AEM84111.1"/>
    <property type="molecule type" value="Genomic_DNA"/>
</dbReference>
<feature type="compositionally biased region" description="Low complexity" evidence="1">
    <location>
        <begin position="126"/>
        <end position="143"/>
    </location>
</feature>
<dbReference type="AlphaFoldDB" id="G2NU77"/>
<feature type="region of interest" description="Disordered" evidence="1">
    <location>
        <begin position="111"/>
        <end position="160"/>
    </location>
</feature>
<proteinExistence type="predicted"/>
<feature type="region of interest" description="Disordered" evidence="1">
    <location>
        <begin position="13"/>
        <end position="41"/>
    </location>
</feature>
<evidence type="ECO:0000313" key="3">
    <source>
        <dbReference type="Proteomes" id="UP000008703"/>
    </source>
</evidence>
<reference evidence="2" key="1">
    <citation type="submission" date="2011-08" db="EMBL/GenBank/DDBJ databases">
        <title>Complete sequence of chromosome of Streptomyces violaceusniger Tu 4113.</title>
        <authorList>
            <consortium name="US DOE Joint Genome Institute"/>
            <person name="Lucas S."/>
            <person name="Han J."/>
            <person name="Lapidus A."/>
            <person name="Cheng J.-F."/>
            <person name="Goodwin L."/>
            <person name="Pitluck S."/>
            <person name="Peters L."/>
            <person name="Ivanova N."/>
            <person name="Daligault H."/>
            <person name="Detter J.C."/>
            <person name="Han C."/>
            <person name="Tapia R."/>
            <person name="Land M."/>
            <person name="Hauser L."/>
            <person name="Kyrpides N."/>
            <person name="Ivanova N."/>
            <person name="Pagani I."/>
            <person name="Hagen A."/>
            <person name="Katz L."/>
            <person name="Fiedler H.-P."/>
            <person name="Keasling J."/>
            <person name="Fortman J."/>
            <person name="Woyke T."/>
        </authorList>
    </citation>
    <scope>NUCLEOTIDE SEQUENCE [LARGE SCALE GENOMIC DNA]</scope>
    <source>
        <strain evidence="2">Tu 4113</strain>
    </source>
</reference>
<gene>
    <name evidence="2" type="ORF">Strvi_4494</name>
</gene>
<name>G2NU77_STRV4</name>
<feature type="compositionally biased region" description="Low complexity" evidence="1">
    <location>
        <begin position="23"/>
        <end position="41"/>
    </location>
</feature>
<dbReference type="KEGG" id="svl:Strvi_4494"/>
<sequence length="200" mass="20311">MVCARVESGIRRALDGPKSSAKSSSTVTRAPATSPAAAATRAPVAVAGAWSASVIRPAAAATAVSSTLRRRWRRPSGAAEAPKHRQAAPVPRRIVRAIAAAKTLNSPAARVSPATVAPSGGRMSRAQTAPSAVTTAAAADPTSRGGTTPMAGSDSTKAANLPRPADLLRKAIRKTTPIMARTAITRYCTATLSIEVRSAG</sequence>
<evidence type="ECO:0000313" key="2">
    <source>
        <dbReference type="EMBL" id="AEM84111.1"/>
    </source>
</evidence>
<evidence type="ECO:0000256" key="1">
    <source>
        <dbReference type="SAM" id="MobiDB-lite"/>
    </source>
</evidence>
<feature type="region of interest" description="Disordered" evidence="1">
    <location>
        <begin position="62"/>
        <end position="89"/>
    </location>
</feature>
<dbReference type="Proteomes" id="UP000008703">
    <property type="component" value="Chromosome"/>
</dbReference>
<accession>G2NU77</accession>